<gene>
    <name evidence="1" type="ORF">PECUL_23A022152</name>
</gene>
<keyword evidence="2" id="KW-1185">Reference proteome</keyword>
<sequence length="71" mass="8038">MRPLRGTDCGLCVGRCRFSMEEQAILITGQTVFQALCVFKTIVNYGVLPTFDLNRYEKPLGDKCTTEARMM</sequence>
<accession>A0AAD1WAB1</accession>
<dbReference type="AlphaFoldDB" id="A0AAD1WAB1"/>
<reference evidence="1" key="1">
    <citation type="submission" date="2022-03" db="EMBL/GenBank/DDBJ databases">
        <authorList>
            <person name="Alioto T."/>
            <person name="Alioto T."/>
            <person name="Gomez Garrido J."/>
        </authorList>
    </citation>
    <scope>NUCLEOTIDE SEQUENCE</scope>
</reference>
<name>A0AAD1WAB1_PELCU</name>
<organism evidence="1 2">
    <name type="scientific">Pelobates cultripes</name>
    <name type="common">Western spadefoot toad</name>
    <dbReference type="NCBI Taxonomy" id="61616"/>
    <lineage>
        <taxon>Eukaryota</taxon>
        <taxon>Metazoa</taxon>
        <taxon>Chordata</taxon>
        <taxon>Craniata</taxon>
        <taxon>Vertebrata</taxon>
        <taxon>Euteleostomi</taxon>
        <taxon>Amphibia</taxon>
        <taxon>Batrachia</taxon>
        <taxon>Anura</taxon>
        <taxon>Pelobatoidea</taxon>
        <taxon>Pelobatidae</taxon>
        <taxon>Pelobates</taxon>
    </lineage>
</organism>
<evidence type="ECO:0000313" key="2">
    <source>
        <dbReference type="Proteomes" id="UP001295444"/>
    </source>
</evidence>
<proteinExistence type="predicted"/>
<dbReference type="EMBL" id="OW240917">
    <property type="protein sequence ID" value="CAH2301701.1"/>
    <property type="molecule type" value="Genomic_DNA"/>
</dbReference>
<evidence type="ECO:0000313" key="1">
    <source>
        <dbReference type="EMBL" id="CAH2301701.1"/>
    </source>
</evidence>
<protein>
    <submittedName>
        <fullName evidence="1">Uncharacterized protein</fullName>
    </submittedName>
</protein>
<dbReference type="Proteomes" id="UP001295444">
    <property type="component" value="Chromosome 06"/>
</dbReference>